<dbReference type="Pfam" id="PF04978">
    <property type="entry name" value="MST"/>
    <property type="match status" value="1"/>
</dbReference>
<dbReference type="AlphaFoldDB" id="A0A098BXG1"/>
<evidence type="ECO:0000256" key="1">
    <source>
        <dbReference type="SAM" id="MobiDB-lite"/>
    </source>
</evidence>
<name>A0A098BXG1_9NOCA</name>
<dbReference type="eggNOG" id="COG2318">
    <property type="taxonomic scope" value="Bacteria"/>
</dbReference>
<reference evidence="2 3" key="1">
    <citation type="journal article" date="2014" name="Genome Announc.">
        <title>Draft Genome Sequence of Propane- and Butane-Oxidizing Actinobacterium Rhodococcus ruber IEGM 231.</title>
        <authorList>
            <person name="Ivshina I.B."/>
            <person name="Kuyukina M.S."/>
            <person name="Krivoruchko A.V."/>
            <person name="Barbe V."/>
            <person name="Fischer C."/>
        </authorList>
    </citation>
    <scope>NUCLEOTIDE SEQUENCE [LARGE SCALE GENOMIC DNA]</scope>
</reference>
<proteinExistence type="predicted"/>
<dbReference type="Gene3D" id="1.20.120.450">
    <property type="entry name" value="dinb family like domain"/>
    <property type="match status" value="1"/>
</dbReference>
<protein>
    <recommendedName>
        <fullName evidence="4">Mycothiol-dependent maleylpyruvate isomerase metal-binding domain-containing protein</fullName>
    </recommendedName>
</protein>
<gene>
    <name evidence="2" type="ORF">RHRU231_950061</name>
</gene>
<dbReference type="EMBL" id="CCSD01000111">
    <property type="protein sequence ID" value="CDZ92411.1"/>
    <property type="molecule type" value="Genomic_DNA"/>
</dbReference>
<sequence>MTTNETDLLLLLLDTQRTAFRNALSGMTEDQARSAPSASTMSLASLLNHVIDGEVAAADRISGTESRDPDPVAAWTAGWEVRDDETVAGQLARLDTVAARFADVLRAEPDLGRVVDLPESIARWLDQGVPLSVRFLVLAPDRGMGPARRPRRHHPRIRRRGHRRRPGGPGPVAGTGEPGRRPAAAIGCP</sequence>
<dbReference type="InterPro" id="IPR034660">
    <property type="entry name" value="DinB/YfiT-like"/>
</dbReference>
<dbReference type="Proteomes" id="UP000042997">
    <property type="component" value="Unassembled WGS sequence"/>
</dbReference>
<evidence type="ECO:0000313" key="2">
    <source>
        <dbReference type="EMBL" id="CDZ92411.1"/>
    </source>
</evidence>
<accession>A0A098BXG1</accession>
<evidence type="ECO:0008006" key="4">
    <source>
        <dbReference type="Google" id="ProtNLM"/>
    </source>
</evidence>
<organism evidence="2 3">
    <name type="scientific">Rhodococcus ruber</name>
    <dbReference type="NCBI Taxonomy" id="1830"/>
    <lineage>
        <taxon>Bacteria</taxon>
        <taxon>Bacillati</taxon>
        <taxon>Actinomycetota</taxon>
        <taxon>Actinomycetes</taxon>
        <taxon>Mycobacteriales</taxon>
        <taxon>Nocardiaceae</taxon>
        <taxon>Rhodococcus</taxon>
    </lineage>
</organism>
<dbReference type="InterPro" id="IPR007061">
    <property type="entry name" value="MST-like"/>
</dbReference>
<feature type="compositionally biased region" description="Basic residues" evidence="1">
    <location>
        <begin position="148"/>
        <end position="166"/>
    </location>
</feature>
<feature type="region of interest" description="Disordered" evidence="1">
    <location>
        <begin position="143"/>
        <end position="189"/>
    </location>
</feature>
<evidence type="ECO:0000313" key="3">
    <source>
        <dbReference type="Proteomes" id="UP000042997"/>
    </source>
</evidence>
<dbReference type="SUPFAM" id="SSF109854">
    <property type="entry name" value="DinB/YfiT-like putative metalloenzymes"/>
    <property type="match status" value="1"/>
</dbReference>